<accession>A0AAE3NMJ2</accession>
<comment type="caution">
    <text evidence="1">The sequence shown here is derived from an EMBL/GenBank/DDBJ whole genome shotgun (WGS) entry which is preliminary data.</text>
</comment>
<reference evidence="1" key="1">
    <citation type="submission" date="2023-03" db="EMBL/GenBank/DDBJ databases">
        <title>Multiphase analysis and comparison of six strains from genera Psychromarinibacter, Lutimaribacter, and Maritimibacter, including a novel species: Psychromarinibacter sediminicola sp. nov.</title>
        <authorList>
            <person name="Wang Y.-H."/>
            <person name="Ye M.-Q."/>
            <person name="Du Z.-J."/>
        </authorList>
    </citation>
    <scope>NUCLEOTIDE SEQUENCE</scope>
    <source>
        <strain evidence="1">C21-152</strain>
    </source>
</reference>
<gene>
    <name evidence="1" type="ORF">P1J78_04950</name>
</gene>
<sequence length="114" mass="12380">MIDQAVFLERLSAELAGLGRVASGLQEAIHDLPLSHSGRHTRRVLQSADVLTQSLVCLSAAVHGLSDLSVATREHDLSDVLDAVFLEDLRARLTEGRDHSHDPGRAHPGEIDLF</sequence>
<name>A0AAE3NMJ2_9RHOB</name>
<dbReference type="EMBL" id="JARGYC010000008">
    <property type="protein sequence ID" value="MDF0600073.1"/>
    <property type="molecule type" value="Genomic_DNA"/>
</dbReference>
<evidence type="ECO:0000313" key="2">
    <source>
        <dbReference type="Proteomes" id="UP001220964"/>
    </source>
</evidence>
<dbReference type="RefSeq" id="WP_275566216.1">
    <property type="nucleotide sequence ID" value="NZ_JARGYC010000008.1"/>
</dbReference>
<protein>
    <submittedName>
        <fullName evidence="1">Uncharacterized protein</fullName>
    </submittedName>
</protein>
<keyword evidence="2" id="KW-1185">Reference proteome</keyword>
<organism evidence="1 2">
    <name type="scientific">Psychromarinibacter sediminicola</name>
    <dbReference type="NCBI Taxonomy" id="3033385"/>
    <lineage>
        <taxon>Bacteria</taxon>
        <taxon>Pseudomonadati</taxon>
        <taxon>Pseudomonadota</taxon>
        <taxon>Alphaproteobacteria</taxon>
        <taxon>Rhodobacterales</taxon>
        <taxon>Paracoccaceae</taxon>
        <taxon>Psychromarinibacter</taxon>
    </lineage>
</organism>
<dbReference type="AlphaFoldDB" id="A0AAE3NMJ2"/>
<dbReference type="Proteomes" id="UP001220964">
    <property type="component" value="Unassembled WGS sequence"/>
</dbReference>
<evidence type="ECO:0000313" key="1">
    <source>
        <dbReference type="EMBL" id="MDF0600073.1"/>
    </source>
</evidence>
<proteinExistence type="predicted"/>